<keyword evidence="7" id="KW-1185">Reference proteome</keyword>
<dbReference type="Gene3D" id="2.10.70.10">
    <property type="entry name" value="Complement Module, domain 1"/>
    <property type="match status" value="1"/>
</dbReference>
<dbReference type="InterPro" id="IPR000436">
    <property type="entry name" value="Sushi_SCR_CCP_dom"/>
</dbReference>
<evidence type="ECO:0000256" key="2">
    <source>
        <dbReference type="PROSITE-ProRule" id="PRU00302"/>
    </source>
</evidence>
<evidence type="ECO:0000313" key="6">
    <source>
        <dbReference type="Ensembl" id="ENSPKIP00000026866.1"/>
    </source>
</evidence>
<organism evidence="6 7">
    <name type="scientific">Paramormyrops kingsleyae</name>
    <dbReference type="NCBI Taxonomy" id="1676925"/>
    <lineage>
        <taxon>Eukaryota</taxon>
        <taxon>Metazoa</taxon>
        <taxon>Chordata</taxon>
        <taxon>Craniata</taxon>
        <taxon>Vertebrata</taxon>
        <taxon>Euteleostomi</taxon>
        <taxon>Actinopterygii</taxon>
        <taxon>Neopterygii</taxon>
        <taxon>Teleostei</taxon>
        <taxon>Osteoglossocephala</taxon>
        <taxon>Osteoglossomorpha</taxon>
        <taxon>Osteoglossiformes</taxon>
        <taxon>Mormyridae</taxon>
        <taxon>Paramormyrops</taxon>
    </lineage>
</organism>
<accession>A0A3B3SA33</accession>
<feature type="disulfide bond" evidence="2">
    <location>
        <begin position="74"/>
        <end position="117"/>
    </location>
</feature>
<feature type="compositionally biased region" description="Basic residues" evidence="3">
    <location>
        <begin position="179"/>
        <end position="196"/>
    </location>
</feature>
<dbReference type="AlphaFoldDB" id="A0A3B3SA33"/>
<dbReference type="GeneTree" id="ENSGT00940000166253"/>
<dbReference type="InterPro" id="IPR053067">
    <property type="entry name" value="SUSD3"/>
</dbReference>
<feature type="transmembrane region" description="Helical" evidence="4">
    <location>
        <begin position="20"/>
        <end position="39"/>
    </location>
</feature>
<dbReference type="CDD" id="cd00033">
    <property type="entry name" value="CCP"/>
    <property type="match status" value="1"/>
</dbReference>
<evidence type="ECO:0000256" key="3">
    <source>
        <dbReference type="SAM" id="MobiDB-lite"/>
    </source>
</evidence>
<dbReference type="Proteomes" id="UP000261540">
    <property type="component" value="Unplaced"/>
</dbReference>
<dbReference type="OrthoDB" id="9939976at2759"/>
<proteinExistence type="predicted"/>
<evidence type="ECO:0000256" key="1">
    <source>
        <dbReference type="ARBA" id="ARBA00023157"/>
    </source>
</evidence>
<keyword evidence="4" id="KW-0472">Membrane</keyword>
<dbReference type="PANTHER" id="PTHR46879:SF2">
    <property type="entry name" value="MICROTUBULE-ASSOCIATED SERINE_THREONINE-PROTEIN KINASE 3"/>
    <property type="match status" value="1"/>
</dbReference>
<reference evidence="6" key="2">
    <citation type="submission" date="2025-09" db="UniProtKB">
        <authorList>
            <consortium name="Ensembl"/>
        </authorList>
    </citation>
    <scope>IDENTIFICATION</scope>
</reference>
<dbReference type="KEGG" id="pki:111859028"/>
<evidence type="ECO:0000259" key="5">
    <source>
        <dbReference type="PROSITE" id="PS50923"/>
    </source>
</evidence>
<feature type="transmembrane region" description="Helical" evidence="4">
    <location>
        <begin position="146"/>
        <end position="170"/>
    </location>
</feature>
<dbReference type="PROSITE" id="PS50923">
    <property type="entry name" value="SUSHI"/>
    <property type="match status" value="1"/>
</dbReference>
<protein>
    <submittedName>
        <fullName evidence="6">Zgc:162331</fullName>
    </submittedName>
</protein>
<dbReference type="Ensembl" id="ENSPKIT00000007627.1">
    <property type="protein sequence ID" value="ENSPKIP00000026866.1"/>
    <property type="gene ID" value="ENSPKIG00000009173.1"/>
</dbReference>
<keyword evidence="4" id="KW-1133">Transmembrane helix</keyword>
<feature type="region of interest" description="Disordered" evidence="3">
    <location>
        <begin position="179"/>
        <end position="201"/>
    </location>
</feature>
<sequence length="312" mass="34608">MHGYRGPTTVKVVPRYMVQVWPLVWTVWGLSLGVTVTWGSSVSPVVLRSITMSAAEEWTNITETAIANYTGLGCVSLLPPRRGSFYVETGTGLSLGSVLAFWCREGFQLVGSEKVTCVLRDGVPQWSNYLPVCEALPKPEDRGLQVAVLVSVVSGIIILSMSASFIICCVQEHLGRKRERRRDGRSRKRKVRKRPSSQRSDCWLEREEGDWDAFPPPKIFHLSYQPPSSNPLYLGGQSGFENHGYQRSQESLLKPPVPGLHPTDCQMYPPVVLQRVSTPVAPVYLPSQNTEAVPSMQVNPAYCDSTHAGPRP</sequence>
<dbReference type="Pfam" id="PF00084">
    <property type="entry name" value="Sushi"/>
    <property type="match status" value="1"/>
</dbReference>
<keyword evidence="2" id="KW-0768">Sushi</keyword>
<comment type="caution">
    <text evidence="2">Lacks conserved residue(s) required for the propagation of feature annotation.</text>
</comment>
<evidence type="ECO:0000256" key="4">
    <source>
        <dbReference type="SAM" id="Phobius"/>
    </source>
</evidence>
<dbReference type="PANTHER" id="PTHR46879">
    <property type="entry name" value="SUSHI DOMAIN-CONTAINING PROTEIN 3"/>
    <property type="match status" value="1"/>
</dbReference>
<keyword evidence="4" id="KW-0812">Transmembrane</keyword>
<name>A0A3B3SA33_9TELE</name>
<evidence type="ECO:0000313" key="7">
    <source>
        <dbReference type="Proteomes" id="UP000261540"/>
    </source>
</evidence>
<feature type="domain" description="Sushi" evidence="5">
    <location>
        <begin position="72"/>
        <end position="135"/>
    </location>
</feature>
<keyword evidence="1 2" id="KW-1015">Disulfide bond</keyword>
<reference evidence="6" key="1">
    <citation type="submission" date="2025-08" db="UniProtKB">
        <authorList>
            <consortium name="Ensembl"/>
        </authorList>
    </citation>
    <scope>IDENTIFICATION</scope>
</reference>
<dbReference type="SUPFAM" id="SSF57535">
    <property type="entry name" value="Complement control module/SCR domain"/>
    <property type="match status" value="1"/>
</dbReference>
<dbReference type="SMART" id="SM00032">
    <property type="entry name" value="CCP"/>
    <property type="match status" value="1"/>
</dbReference>
<dbReference type="InterPro" id="IPR035976">
    <property type="entry name" value="Sushi/SCR/CCP_sf"/>
</dbReference>
<dbReference type="STRING" id="1676925.ENSPKIP00000026866"/>